<evidence type="ECO:0008006" key="9">
    <source>
        <dbReference type="Google" id="ProtNLM"/>
    </source>
</evidence>
<dbReference type="PATRIC" id="fig|45658.7.peg.2069"/>
<evidence type="ECO:0000256" key="3">
    <source>
        <dbReference type="ARBA" id="ARBA00022692"/>
    </source>
</evidence>
<dbReference type="Proteomes" id="UP000092528">
    <property type="component" value="Chromosome 1"/>
</dbReference>
<dbReference type="InterPro" id="IPR003740">
    <property type="entry name" value="YitT"/>
</dbReference>
<evidence type="ECO:0000256" key="1">
    <source>
        <dbReference type="ARBA" id="ARBA00004651"/>
    </source>
</evidence>
<dbReference type="PANTHER" id="PTHR33545:SF5">
    <property type="entry name" value="UPF0750 MEMBRANE PROTEIN YITT"/>
    <property type="match status" value="1"/>
</dbReference>
<dbReference type="GO" id="GO:0005886">
    <property type="term" value="C:plasma membrane"/>
    <property type="evidence" value="ECO:0007669"/>
    <property type="project" value="UniProtKB-SubCell"/>
</dbReference>
<keyword evidence="3 6" id="KW-0812">Transmembrane</keyword>
<reference evidence="7 8" key="1">
    <citation type="submission" date="2016-07" db="EMBL/GenBank/DDBJ databases">
        <title>Genome sequencing of Vibrio scophthalmi strain VS-05, an isolated from Paralichthys olivaceus.</title>
        <authorList>
            <person name="Han H.-J."/>
        </authorList>
    </citation>
    <scope>NUCLEOTIDE SEQUENCE [LARGE SCALE GENOMIC DNA]</scope>
    <source>
        <strain evidence="7 8">VS-05</strain>
    </source>
</reference>
<evidence type="ECO:0000256" key="2">
    <source>
        <dbReference type="ARBA" id="ARBA00022475"/>
    </source>
</evidence>
<keyword evidence="4 6" id="KW-1133">Transmembrane helix</keyword>
<keyword evidence="8" id="KW-1185">Reference proteome</keyword>
<dbReference type="Pfam" id="PF02588">
    <property type="entry name" value="YitT_membrane"/>
    <property type="match status" value="1"/>
</dbReference>
<feature type="transmembrane region" description="Helical" evidence="6">
    <location>
        <begin position="83"/>
        <end position="102"/>
    </location>
</feature>
<evidence type="ECO:0000256" key="6">
    <source>
        <dbReference type="SAM" id="Phobius"/>
    </source>
</evidence>
<protein>
    <recommendedName>
        <fullName evidence="9">YitT family protein</fullName>
    </recommendedName>
</protein>
<feature type="transmembrane region" description="Helical" evidence="6">
    <location>
        <begin position="114"/>
        <end position="135"/>
    </location>
</feature>
<feature type="transmembrane region" description="Helical" evidence="6">
    <location>
        <begin position="183"/>
        <end position="201"/>
    </location>
</feature>
<feature type="transmembrane region" description="Helical" evidence="6">
    <location>
        <begin position="21"/>
        <end position="39"/>
    </location>
</feature>
<accession>A0A1C7FBW4</accession>
<dbReference type="InterPro" id="IPR051461">
    <property type="entry name" value="UPF0750_membrane"/>
</dbReference>
<evidence type="ECO:0000313" key="8">
    <source>
        <dbReference type="Proteomes" id="UP000092528"/>
    </source>
</evidence>
<name>A0A1C7FBW4_9VIBR</name>
<keyword evidence="5 6" id="KW-0472">Membrane</keyword>
<proteinExistence type="predicted"/>
<dbReference type="EMBL" id="CP016414">
    <property type="protein sequence ID" value="ANU37198.1"/>
    <property type="molecule type" value="Genomic_DNA"/>
</dbReference>
<evidence type="ECO:0000256" key="4">
    <source>
        <dbReference type="ARBA" id="ARBA00022989"/>
    </source>
</evidence>
<dbReference type="AlphaFoldDB" id="A0A1C7FBW4"/>
<evidence type="ECO:0000256" key="5">
    <source>
        <dbReference type="ARBA" id="ARBA00023136"/>
    </source>
</evidence>
<dbReference type="PANTHER" id="PTHR33545">
    <property type="entry name" value="UPF0750 MEMBRANE PROTEIN YITT-RELATED"/>
    <property type="match status" value="1"/>
</dbReference>
<organism evidence="7 8">
    <name type="scientific">Vibrio scophthalmi</name>
    <dbReference type="NCBI Taxonomy" id="45658"/>
    <lineage>
        <taxon>Bacteria</taxon>
        <taxon>Pseudomonadati</taxon>
        <taxon>Pseudomonadota</taxon>
        <taxon>Gammaproteobacteria</taxon>
        <taxon>Vibrionales</taxon>
        <taxon>Vibrionaceae</taxon>
        <taxon>Vibrio</taxon>
    </lineage>
</organism>
<sequence length="211" mass="23304">MQAIRSRFNFKLMEKHTRKEDWIAILTGTFIVAQGVFFLQSAHLLTGGTTGLALLVSQVVPWSFGTLYFLANCPFYLLAWKRFGARFAFNSAISGALVSILTDHLDLVISLDKISPAYCALAGGVLMGLGMLILFRHRSSLGGFNVLCLLIQDKFGISVGKTQLAIDCVILITSFFFVPPQTLLYSVFGAVVLNLVLAMNHKPTRYVVSYR</sequence>
<comment type="subcellular location">
    <subcellularLocation>
        <location evidence="1">Cell membrane</location>
        <topology evidence="1">Multi-pass membrane protein</topology>
    </subcellularLocation>
</comment>
<evidence type="ECO:0000313" key="7">
    <source>
        <dbReference type="EMBL" id="ANU37198.1"/>
    </source>
</evidence>
<feature type="transmembrane region" description="Helical" evidence="6">
    <location>
        <begin position="51"/>
        <end position="71"/>
    </location>
</feature>
<keyword evidence="2" id="KW-1003">Cell membrane</keyword>
<gene>
    <name evidence="7" type="ORF">VSVS05_02094</name>
</gene>